<gene>
    <name evidence="1" type="ORF">RUMTOR_02296</name>
</gene>
<dbReference type="HOGENOM" id="CLU_3316481_0_0_9"/>
<dbReference type="PaxDb" id="411460-RUMTOR_02296"/>
<evidence type="ECO:0000313" key="2">
    <source>
        <dbReference type="Proteomes" id="UP000003577"/>
    </source>
</evidence>
<dbReference type="AlphaFoldDB" id="A5KPW1"/>
<protein>
    <submittedName>
        <fullName evidence="1">Uncharacterized protein</fullName>
    </submittedName>
</protein>
<comment type="caution">
    <text evidence="1">The sequence shown here is derived from an EMBL/GenBank/DDBJ whole genome shotgun (WGS) entry which is preliminary data.</text>
</comment>
<reference evidence="1 2" key="1">
    <citation type="submission" date="2007-03" db="EMBL/GenBank/DDBJ databases">
        <authorList>
            <person name="Fulton L."/>
            <person name="Clifton S."/>
            <person name="Fulton B."/>
            <person name="Xu J."/>
            <person name="Minx P."/>
            <person name="Pepin K.H."/>
            <person name="Johnson M."/>
            <person name="Thiruvilangam P."/>
            <person name="Bhonagiri V."/>
            <person name="Nash W.E."/>
            <person name="Mardis E.R."/>
            <person name="Wilson R.K."/>
        </authorList>
    </citation>
    <scope>NUCLEOTIDE SEQUENCE [LARGE SCALE GENOMIC DNA]</scope>
    <source>
        <strain evidence="1 2">ATCC 27756</strain>
    </source>
</reference>
<dbReference type="Proteomes" id="UP000003577">
    <property type="component" value="Unassembled WGS sequence"/>
</dbReference>
<reference evidence="1 2" key="2">
    <citation type="submission" date="2007-04" db="EMBL/GenBank/DDBJ databases">
        <title>Draft genome sequence of Ruminococcus torques (ATCC 27756).</title>
        <authorList>
            <person name="Sudarsanam P."/>
            <person name="Ley R."/>
            <person name="Guruge J."/>
            <person name="Turnbaugh P.J."/>
            <person name="Mahowald M."/>
            <person name="Liep D."/>
            <person name="Gordon J."/>
        </authorList>
    </citation>
    <scope>NUCLEOTIDE SEQUENCE [LARGE SCALE GENOMIC DNA]</scope>
    <source>
        <strain evidence="1 2">ATCC 27756</strain>
    </source>
</reference>
<proteinExistence type="predicted"/>
<sequence>MTVIARWRAIEVYRKVYFETAHPAVSFIYAKHYQTNANI</sequence>
<organism evidence="1 2">
    <name type="scientific">[Ruminococcus] torques ATCC 27756</name>
    <dbReference type="NCBI Taxonomy" id="411460"/>
    <lineage>
        <taxon>Bacteria</taxon>
        <taxon>Bacillati</taxon>
        <taxon>Bacillota</taxon>
        <taxon>Clostridia</taxon>
        <taxon>Lachnospirales</taxon>
        <taxon>Lachnospiraceae</taxon>
        <taxon>Mediterraneibacter</taxon>
    </lineage>
</organism>
<accession>A5KPW1</accession>
<dbReference type="EMBL" id="AAVP02000014">
    <property type="protein sequence ID" value="EDK23453.1"/>
    <property type="molecule type" value="Genomic_DNA"/>
</dbReference>
<evidence type="ECO:0000313" key="1">
    <source>
        <dbReference type="EMBL" id="EDK23453.1"/>
    </source>
</evidence>
<name>A5KPW1_9FIRM</name>